<evidence type="ECO:0000256" key="1">
    <source>
        <dbReference type="SAM" id="Phobius"/>
    </source>
</evidence>
<sequence>MKKPYNLNWIKNIEVQRRATDWASKNLLDKPQLEAIKAQYQTHFYRPNFFVKIGLFLFAIIASAFFMGFISIFLTDSNITDRGFAMISFLFAGFFIFFLERQIKLLKFFHSGVDNALLYISIALLFVPLFLLFNDLKIWQYSLVLFILLSIATIRYADILTAAGSFLALFVTLANFLMNFSAGTLILPFAVMLMAACIYFAVRKNTGIYYADCCKIIEILSFAAFYLGGNYLIVREGNALLNNSVRPISLQIPFAPVFYLFTIVIPFAYIVTGVRKKDRILLNTGLLAMAFSMVSFGYYFSPFTTAQHIFVSGLALILFSAALIRYLHRPKLGISDEPEKRNIPDELKSILIAQTLGQDPETKGINFGGGNFGGGGAGEVY</sequence>
<keyword evidence="1" id="KW-1133">Transmembrane helix</keyword>
<keyword evidence="1" id="KW-0812">Transmembrane</keyword>
<proteinExistence type="predicted"/>
<dbReference type="EMBL" id="VCEI01000021">
    <property type="protein sequence ID" value="TLU94908.1"/>
    <property type="molecule type" value="Genomic_DNA"/>
</dbReference>
<reference evidence="2 3" key="1">
    <citation type="submission" date="2019-05" db="EMBL/GenBank/DDBJ databases">
        <authorList>
            <person name="Qu J.-H."/>
        </authorList>
    </citation>
    <scope>NUCLEOTIDE SEQUENCE [LARGE SCALE GENOMIC DNA]</scope>
    <source>
        <strain evidence="2 3">Z12</strain>
    </source>
</reference>
<organism evidence="2 3">
    <name type="scientific">Dyadobacter sediminis</name>
    <dbReference type="NCBI Taxonomy" id="1493691"/>
    <lineage>
        <taxon>Bacteria</taxon>
        <taxon>Pseudomonadati</taxon>
        <taxon>Bacteroidota</taxon>
        <taxon>Cytophagia</taxon>
        <taxon>Cytophagales</taxon>
        <taxon>Spirosomataceae</taxon>
        <taxon>Dyadobacter</taxon>
    </lineage>
</organism>
<accession>A0A5R9KFS4</accession>
<feature type="transmembrane region" description="Helical" evidence="1">
    <location>
        <begin position="280"/>
        <end position="300"/>
    </location>
</feature>
<feature type="transmembrane region" description="Helical" evidence="1">
    <location>
        <begin position="49"/>
        <end position="72"/>
    </location>
</feature>
<dbReference type="OrthoDB" id="660047at2"/>
<feature type="transmembrane region" description="Helical" evidence="1">
    <location>
        <begin position="184"/>
        <end position="202"/>
    </location>
</feature>
<feature type="transmembrane region" description="Helical" evidence="1">
    <location>
        <begin position="248"/>
        <end position="271"/>
    </location>
</feature>
<keyword evidence="3" id="KW-1185">Reference proteome</keyword>
<evidence type="ECO:0000313" key="3">
    <source>
        <dbReference type="Proteomes" id="UP000309788"/>
    </source>
</evidence>
<feature type="transmembrane region" description="Helical" evidence="1">
    <location>
        <begin position="306"/>
        <end position="327"/>
    </location>
</feature>
<comment type="caution">
    <text evidence="2">The sequence shown here is derived from an EMBL/GenBank/DDBJ whole genome shotgun (WGS) entry which is preliminary data.</text>
</comment>
<protein>
    <recommendedName>
        <fullName evidence="4">DUF2157 domain-containing protein</fullName>
    </recommendedName>
</protein>
<name>A0A5R9KFS4_9BACT</name>
<keyword evidence="1" id="KW-0472">Membrane</keyword>
<evidence type="ECO:0000313" key="2">
    <source>
        <dbReference type="EMBL" id="TLU94908.1"/>
    </source>
</evidence>
<dbReference type="Proteomes" id="UP000309788">
    <property type="component" value="Unassembled WGS sequence"/>
</dbReference>
<feature type="transmembrane region" description="Helical" evidence="1">
    <location>
        <begin position="138"/>
        <end position="154"/>
    </location>
</feature>
<evidence type="ECO:0008006" key="4">
    <source>
        <dbReference type="Google" id="ProtNLM"/>
    </source>
</evidence>
<feature type="transmembrane region" description="Helical" evidence="1">
    <location>
        <begin position="84"/>
        <end position="100"/>
    </location>
</feature>
<dbReference type="RefSeq" id="WP_138281534.1">
    <property type="nucleotide sequence ID" value="NZ_BMGE01000002.1"/>
</dbReference>
<feature type="transmembrane region" description="Helical" evidence="1">
    <location>
        <begin position="209"/>
        <end position="228"/>
    </location>
</feature>
<feature type="transmembrane region" description="Helical" evidence="1">
    <location>
        <begin position="112"/>
        <end position="132"/>
    </location>
</feature>
<dbReference type="AlphaFoldDB" id="A0A5R9KFS4"/>
<gene>
    <name evidence="2" type="ORF">FEM55_11900</name>
</gene>